<comment type="caution">
    <text evidence="2">The sequence shown here is derived from an EMBL/GenBank/DDBJ whole genome shotgun (WGS) entry which is preliminary data.</text>
</comment>
<dbReference type="Pfam" id="PF12687">
    <property type="entry name" value="DUF3801"/>
    <property type="match status" value="1"/>
</dbReference>
<gene>
    <name evidence="2" type="ORF">HMPREF1866_01986</name>
</gene>
<protein>
    <submittedName>
        <fullName evidence="2">Uncharacterized protein</fullName>
    </submittedName>
</protein>
<dbReference type="AlphaFoldDB" id="A0A133ZJZ9"/>
<evidence type="ECO:0000256" key="1">
    <source>
        <dbReference type="SAM" id="MobiDB-lite"/>
    </source>
</evidence>
<dbReference type="EMBL" id="LSDA01000108">
    <property type="protein sequence ID" value="KXB55764.1"/>
    <property type="molecule type" value="Genomic_DNA"/>
</dbReference>
<name>A0A133ZJZ9_9FIRM</name>
<dbReference type="STRING" id="467210.HMPREF1866_01986"/>
<feature type="region of interest" description="Disordered" evidence="1">
    <location>
        <begin position="123"/>
        <end position="163"/>
    </location>
</feature>
<keyword evidence="3" id="KW-1185">Reference proteome</keyword>
<evidence type="ECO:0000313" key="2">
    <source>
        <dbReference type="EMBL" id="KXB55764.1"/>
    </source>
</evidence>
<dbReference type="PATRIC" id="fig|467210.3.peg.1964"/>
<accession>A0A133ZJZ9</accession>
<dbReference type="Proteomes" id="UP000070394">
    <property type="component" value="Unassembled WGS sequence"/>
</dbReference>
<dbReference type="InterPro" id="IPR024234">
    <property type="entry name" value="DUF3801"/>
</dbReference>
<organism evidence="2 3">
    <name type="scientific">Lachnoanaerobaculum saburreum</name>
    <dbReference type="NCBI Taxonomy" id="467210"/>
    <lineage>
        <taxon>Bacteria</taxon>
        <taxon>Bacillati</taxon>
        <taxon>Bacillota</taxon>
        <taxon>Clostridia</taxon>
        <taxon>Lachnospirales</taxon>
        <taxon>Lachnospiraceae</taxon>
        <taxon>Lachnoanaerobaculum</taxon>
    </lineage>
</organism>
<reference evidence="3" key="1">
    <citation type="submission" date="2016-01" db="EMBL/GenBank/DDBJ databases">
        <authorList>
            <person name="Mitreva M."/>
            <person name="Pepin K.H."/>
            <person name="Mihindukulasuriya K.A."/>
            <person name="Fulton R."/>
            <person name="Fronick C."/>
            <person name="O'Laughlin M."/>
            <person name="Miner T."/>
            <person name="Herter B."/>
            <person name="Rosa B.A."/>
            <person name="Cordes M."/>
            <person name="Tomlinson C."/>
            <person name="Wollam A."/>
            <person name="Palsikar V.B."/>
            <person name="Mardis E.R."/>
            <person name="Wilson R.K."/>
        </authorList>
    </citation>
    <scope>NUCLEOTIDE SEQUENCE [LARGE SCALE GENOMIC DNA]</scope>
    <source>
        <strain evidence="3">DNF00896</strain>
    </source>
</reference>
<evidence type="ECO:0000313" key="3">
    <source>
        <dbReference type="Proteomes" id="UP000070394"/>
    </source>
</evidence>
<proteinExistence type="predicted"/>
<sequence length="163" mass="18811">MNVINEEIARKTLSLEVKAAKVTGKLLLTLLKKLMKEAKKMGGLEKLVKVNGNEVKLKDMAKKGQLEEIPVEEAELKELKKELNKYGVKFSVMKDKETGKYSVFFQVKDMKMMEKAFKNALARSERKTERKESVRKNIEKFKEMAKNTVSKDKVKNKQKEQSL</sequence>